<protein>
    <submittedName>
        <fullName evidence="6">Regulator of cell morphogenesis and NO signaling</fullName>
    </submittedName>
</protein>
<accession>A0A1M5I0D3</accession>
<evidence type="ECO:0000313" key="7">
    <source>
        <dbReference type="Proteomes" id="UP000183945"/>
    </source>
</evidence>
<dbReference type="NCBIfam" id="TIGR03652">
    <property type="entry name" value="FeS_repair_RIC"/>
    <property type="match status" value="1"/>
</dbReference>
<dbReference type="Pfam" id="PF04405">
    <property type="entry name" value="ScdA_N"/>
    <property type="match status" value="1"/>
</dbReference>
<dbReference type="EMBL" id="FQVT01000006">
    <property type="protein sequence ID" value="SHG21786.1"/>
    <property type="molecule type" value="Genomic_DNA"/>
</dbReference>
<dbReference type="PANTHER" id="PTHR36438">
    <property type="entry name" value="IRON-SULFUR CLUSTER REPAIR PROTEIN YTFE"/>
    <property type="match status" value="1"/>
</dbReference>
<reference evidence="7" key="1">
    <citation type="submission" date="2016-11" db="EMBL/GenBank/DDBJ databases">
        <authorList>
            <person name="Varghese N."/>
            <person name="Submissions S."/>
        </authorList>
    </citation>
    <scope>NUCLEOTIDE SEQUENCE [LARGE SCALE GENOMIC DNA]</scope>
    <source>
        <strain evidence="7">DSM 24579</strain>
    </source>
</reference>
<evidence type="ECO:0000256" key="1">
    <source>
        <dbReference type="ARBA" id="ARBA00004496"/>
    </source>
</evidence>
<dbReference type="GO" id="GO:0046872">
    <property type="term" value="F:metal ion binding"/>
    <property type="evidence" value="ECO:0007669"/>
    <property type="project" value="UniProtKB-KW"/>
</dbReference>
<keyword evidence="7" id="KW-1185">Reference proteome</keyword>
<dbReference type="Proteomes" id="UP000183945">
    <property type="component" value="Unassembled WGS sequence"/>
</dbReference>
<dbReference type="CDD" id="cd12108">
    <property type="entry name" value="Hr-like"/>
    <property type="match status" value="1"/>
</dbReference>
<gene>
    <name evidence="6" type="ORF">SAMN05444483_10691</name>
</gene>
<evidence type="ECO:0000259" key="5">
    <source>
        <dbReference type="Pfam" id="PF01814"/>
    </source>
</evidence>
<sequence>MEMLQDKTVANLVTENIKTAHVFKKYGIDFCCGGGVSIAKACEKAGVNYADLEKDLIASKNENTRAVNYNSWELDFLTDHIINVHHKYVEESLPLITQYAAKVAKVHGHHYSELLEIQQLFALVATEMGGHQRKEELILFPFIKKLVQAEKEGTPVPDAHFGSVDNPIKMMEAEHEEVGDLLKKISKLSSNYTPPEGACNTYRAFYAKLDEFEQDLHHHIHLENNILFPKVLKLEKELRNSN</sequence>
<comment type="subcellular location">
    <subcellularLocation>
        <location evidence="1">Cytoplasm</location>
    </subcellularLocation>
</comment>
<dbReference type="Gene3D" id="1.20.120.520">
    <property type="entry name" value="nmb1532 protein domain like"/>
    <property type="match status" value="1"/>
</dbReference>
<keyword evidence="4" id="KW-0408">Iron</keyword>
<dbReference type="InterPro" id="IPR019903">
    <property type="entry name" value="RIC_family"/>
</dbReference>
<dbReference type="OrthoDB" id="9797132at2"/>
<evidence type="ECO:0000256" key="4">
    <source>
        <dbReference type="ARBA" id="ARBA00023004"/>
    </source>
</evidence>
<dbReference type="Pfam" id="PF01814">
    <property type="entry name" value="Hemerythrin"/>
    <property type="match status" value="1"/>
</dbReference>
<keyword evidence="3" id="KW-0479">Metal-binding</keyword>
<dbReference type="PANTHER" id="PTHR36438:SF1">
    <property type="entry name" value="IRON-SULFUR CLUSTER REPAIR PROTEIN YTFE"/>
    <property type="match status" value="1"/>
</dbReference>
<dbReference type="GO" id="GO:0005737">
    <property type="term" value="C:cytoplasm"/>
    <property type="evidence" value="ECO:0007669"/>
    <property type="project" value="UniProtKB-SubCell"/>
</dbReference>
<dbReference type="RefSeq" id="WP_072879758.1">
    <property type="nucleotide sequence ID" value="NZ_FQVT01000006.1"/>
</dbReference>
<proteinExistence type="predicted"/>
<evidence type="ECO:0000313" key="6">
    <source>
        <dbReference type="EMBL" id="SHG21786.1"/>
    </source>
</evidence>
<dbReference type="AlphaFoldDB" id="A0A1M5I0D3"/>
<evidence type="ECO:0000256" key="2">
    <source>
        <dbReference type="ARBA" id="ARBA00022490"/>
    </source>
</evidence>
<dbReference type="STRING" id="1073325.SAMN05444483_10691"/>
<keyword evidence="2" id="KW-0963">Cytoplasm</keyword>
<name>A0A1M5I0D3_SALEC</name>
<dbReference type="InterPro" id="IPR012312">
    <property type="entry name" value="Hemerythrin-like"/>
</dbReference>
<feature type="domain" description="Hemerythrin-like" evidence="5">
    <location>
        <begin position="80"/>
        <end position="231"/>
    </location>
</feature>
<evidence type="ECO:0000256" key="3">
    <source>
        <dbReference type="ARBA" id="ARBA00022723"/>
    </source>
</evidence>
<organism evidence="6 7">
    <name type="scientific">Salegentibacter echinorum</name>
    <dbReference type="NCBI Taxonomy" id="1073325"/>
    <lineage>
        <taxon>Bacteria</taxon>
        <taxon>Pseudomonadati</taxon>
        <taxon>Bacteroidota</taxon>
        <taxon>Flavobacteriia</taxon>
        <taxon>Flavobacteriales</taxon>
        <taxon>Flavobacteriaceae</taxon>
        <taxon>Salegentibacter</taxon>
    </lineage>
</organism>